<feature type="domain" description="RING-type" evidence="8">
    <location>
        <begin position="916"/>
        <end position="957"/>
    </location>
</feature>
<dbReference type="Gene3D" id="3.30.40.10">
    <property type="entry name" value="Zinc/RING finger domain, C3HC4 (zinc finger)"/>
    <property type="match status" value="1"/>
</dbReference>
<dbReference type="EMBL" id="KN831950">
    <property type="protein sequence ID" value="KIO11274.1"/>
    <property type="molecule type" value="Genomic_DNA"/>
</dbReference>
<feature type="zinc finger region" description="C3H1-type" evidence="7">
    <location>
        <begin position="329"/>
        <end position="356"/>
    </location>
</feature>
<feature type="domain" description="C3H1-type" evidence="9">
    <location>
        <begin position="127"/>
        <end position="154"/>
    </location>
</feature>
<dbReference type="InterPro" id="IPR018957">
    <property type="entry name" value="Znf_C3HC4_RING-type"/>
</dbReference>
<dbReference type="OrthoDB" id="1431934at2759"/>
<dbReference type="Pfam" id="PF14608">
    <property type="entry name" value="zf-CCCH_2"/>
    <property type="match status" value="2"/>
</dbReference>
<keyword evidence="1" id="KW-0808">Transferase</keyword>
<dbReference type="Pfam" id="PF00642">
    <property type="entry name" value="zf-CCCH"/>
    <property type="match status" value="5"/>
</dbReference>
<dbReference type="InterPro" id="IPR036855">
    <property type="entry name" value="Znf_CCCH_sf"/>
</dbReference>
<sequence>DNPPTTEIWECWGASTGAVEVDNPPATETWECWGASTGAVEVDNPPATETLECWGASTGAVEVDNPPATESRGERRKTCSYWKAGNCKNGSNCRFSHGTEDSLASDCWGASTSAVEAVNSPATESGGKRQKTCSYWKAGNCRNGSDCKFSHGTEDSVAWDCSGAATNTVEAVNLPITKSWDERRQTCRYWRMGNCKNGADCKFSHGAKDSLPSDCWAAVEADNPPTTESWGERRKTCSYWKAGNCKNGSDCKFSHGTEDFVAWDCSGVSTSAVEAVDLPACRFWKMGNCKNGADCKFSHGAKDSLPSDCWAASTSTVEADNPTTTESWGKHRKTCSYWKAGNCKNGSGCRFSHGTEDTLASDCWGTSTSATQVVSPPGSLSQDEHQTVCRYWKADNCSQGDSCRCRHADDVPTHPKMAQGEATIGRLVQGSIVTFSAGLDVIGLTTGFELCTLRVKNISADVKEDDLRALMSQQQVDANRFYLVGIQSVGGGKVEAEVVTDGELGWELMAIFEDNGLEAEVSGFSTLQGMAASSAQDATVLTLSWPSPAVRYAVMCIDAAAAQTKVHELNGCTYNNRRVKAQMSNEPSSCTRIPLGPDAIIISNLPPETSDTKMMAFSGSSSVKRLERTPSLNVREVEDHLYDVISRIAPERVRSLDLSLMPDPSGFLSIRACFCSREDALAVQQDFEASEYGKDVGMWLRVPRPMDFTISLDPEQYSAQKTQWDALMSGIEDPKACMLNIHKQGHTVRIRLSGSEEDRLGALKVKVEDLARGETVRGWHRALAHPKDRFSKQVYVETGAYVRVDRRTQTIKVYGSAASIERARKRISEELDRLSSISDYTVTVPEPAIQSLLANGGGLAQLKETFGEDAVKFDTTSRRITITGREEAELALDSILHTATGSSQRPSTASQTKTACPICLDDISISFYLGCGHAYCVTCLRRFLLSALETSDFPLRCYGNDGHCGDPIAISTIQRFVPPASFNHLLDAAFTSYISRNPEQLKYCKTPGCIQIYRSTSSKASMPLRCPSCFSTICSSCGESHGRFRQCAEEEERQNDAWIAAQGGRIKNCPRCNILIEKWKGSNHMMCRLVL</sequence>
<proteinExistence type="predicted"/>
<dbReference type="Pfam" id="PF01485">
    <property type="entry name" value="IBR"/>
    <property type="match status" value="1"/>
</dbReference>
<name>A0A0C3PRN6_PISTI</name>
<dbReference type="InterPro" id="IPR002867">
    <property type="entry name" value="IBR_dom"/>
</dbReference>
<feature type="domain" description="RING-type" evidence="10">
    <location>
        <begin position="912"/>
        <end position="1091"/>
    </location>
</feature>
<dbReference type="GO" id="GO:0016740">
    <property type="term" value="F:transferase activity"/>
    <property type="evidence" value="ECO:0007669"/>
    <property type="project" value="UniProtKB-KW"/>
</dbReference>
<feature type="domain" description="C3H1-type" evidence="9">
    <location>
        <begin position="73"/>
        <end position="100"/>
    </location>
</feature>
<dbReference type="SUPFAM" id="SSF57850">
    <property type="entry name" value="RING/U-box"/>
    <property type="match status" value="2"/>
</dbReference>
<feature type="domain" description="C3H1-type" evidence="9">
    <location>
        <begin position="275"/>
        <end position="302"/>
    </location>
</feature>
<feature type="zinc finger region" description="C3H1-type" evidence="7">
    <location>
        <begin position="73"/>
        <end position="100"/>
    </location>
</feature>
<reference evidence="11 12" key="1">
    <citation type="submission" date="2014-04" db="EMBL/GenBank/DDBJ databases">
        <authorList>
            <consortium name="DOE Joint Genome Institute"/>
            <person name="Kuo A."/>
            <person name="Kohler A."/>
            <person name="Costa M.D."/>
            <person name="Nagy L.G."/>
            <person name="Floudas D."/>
            <person name="Copeland A."/>
            <person name="Barry K.W."/>
            <person name="Cichocki N."/>
            <person name="Veneault-Fourrey C."/>
            <person name="LaButti K."/>
            <person name="Lindquist E.A."/>
            <person name="Lipzen A."/>
            <person name="Lundell T."/>
            <person name="Morin E."/>
            <person name="Murat C."/>
            <person name="Sun H."/>
            <person name="Tunlid A."/>
            <person name="Henrissat B."/>
            <person name="Grigoriev I.V."/>
            <person name="Hibbett D.S."/>
            <person name="Martin F."/>
            <person name="Nordberg H.P."/>
            <person name="Cantor M.N."/>
            <person name="Hua S.X."/>
        </authorList>
    </citation>
    <scope>NUCLEOTIDE SEQUENCE [LARGE SCALE GENOMIC DNA]</scope>
    <source>
        <strain evidence="11 12">Marx 270</strain>
    </source>
</reference>
<dbReference type="GO" id="GO:0008270">
    <property type="term" value="F:zinc ion binding"/>
    <property type="evidence" value="ECO:0007669"/>
    <property type="project" value="UniProtKB-KW"/>
</dbReference>
<dbReference type="InterPro" id="IPR044066">
    <property type="entry name" value="TRIAD_supradom"/>
</dbReference>
<dbReference type="InParanoid" id="A0A0C3PRN6"/>
<dbReference type="SMART" id="SM00356">
    <property type="entry name" value="ZnF_C3H1"/>
    <property type="match status" value="7"/>
</dbReference>
<keyword evidence="3" id="KW-0677">Repeat</keyword>
<dbReference type="CDD" id="cd20335">
    <property type="entry name" value="BRcat_RBR"/>
    <property type="match status" value="1"/>
</dbReference>
<evidence type="ECO:0000313" key="11">
    <source>
        <dbReference type="EMBL" id="KIO11274.1"/>
    </source>
</evidence>
<dbReference type="PROSITE" id="PS51873">
    <property type="entry name" value="TRIAD"/>
    <property type="match status" value="1"/>
</dbReference>
<dbReference type="Proteomes" id="UP000054217">
    <property type="component" value="Unassembled WGS sequence"/>
</dbReference>
<dbReference type="STRING" id="870435.A0A0C3PRN6"/>
<dbReference type="Pfam" id="PF00097">
    <property type="entry name" value="zf-C3HC4"/>
    <property type="match status" value="1"/>
</dbReference>
<feature type="domain" description="C3H1-type" evidence="9">
    <location>
        <begin position="329"/>
        <end position="356"/>
    </location>
</feature>
<evidence type="ECO:0000256" key="7">
    <source>
        <dbReference type="PROSITE-ProRule" id="PRU00723"/>
    </source>
</evidence>
<dbReference type="PROSITE" id="PS00518">
    <property type="entry name" value="ZF_RING_1"/>
    <property type="match status" value="1"/>
</dbReference>
<keyword evidence="5" id="KW-0833">Ubl conjugation pathway</keyword>
<dbReference type="PANTHER" id="PTHR12547:SF18">
    <property type="entry name" value="PROTEIN TIS11"/>
    <property type="match status" value="1"/>
</dbReference>
<feature type="zinc finger region" description="C3H1-type" evidence="7">
    <location>
        <begin position="127"/>
        <end position="154"/>
    </location>
</feature>
<evidence type="ECO:0000256" key="5">
    <source>
        <dbReference type="ARBA" id="ARBA00022786"/>
    </source>
</evidence>
<dbReference type="Gene3D" id="4.10.1000.10">
    <property type="entry name" value="Zinc finger, CCCH-type"/>
    <property type="match status" value="3"/>
</dbReference>
<dbReference type="InterPro" id="IPR013083">
    <property type="entry name" value="Znf_RING/FYVE/PHD"/>
</dbReference>
<feature type="domain" description="C3H1-type" evidence="9">
    <location>
        <begin position="383"/>
        <end position="410"/>
    </location>
</feature>
<dbReference type="PANTHER" id="PTHR12547">
    <property type="entry name" value="CCCH ZINC FINGER/TIS11-RELATED"/>
    <property type="match status" value="1"/>
</dbReference>
<dbReference type="GO" id="GO:0003729">
    <property type="term" value="F:mRNA binding"/>
    <property type="evidence" value="ECO:0007669"/>
    <property type="project" value="InterPro"/>
</dbReference>
<evidence type="ECO:0000256" key="2">
    <source>
        <dbReference type="ARBA" id="ARBA00022723"/>
    </source>
</evidence>
<dbReference type="Gene3D" id="1.20.120.1750">
    <property type="match status" value="1"/>
</dbReference>
<keyword evidence="12" id="KW-1185">Reference proteome</keyword>
<evidence type="ECO:0000259" key="9">
    <source>
        <dbReference type="PROSITE" id="PS50103"/>
    </source>
</evidence>
<dbReference type="PROSITE" id="PS50103">
    <property type="entry name" value="ZF_C3H1"/>
    <property type="match status" value="7"/>
</dbReference>
<dbReference type="Gene3D" id="1.20.120.1350">
    <property type="entry name" value="Pneumovirus matrix protein 2 (M2), zinc-binding domain"/>
    <property type="match status" value="2"/>
</dbReference>
<evidence type="ECO:0000259" key="10">
    <source>
        <dbReference type="PROSITE" id="PS51873"/>
    </source>
</evidence>
<reference evidence="12" key="2">
    <citation type="submission" date="2015-01" db="EMBL/GenBank/DDBJ databases">
        <title>Evolutionary Origins and Diversification of the Mycorrhizal Mutualists.</title>
        <authorList>
            <consortium name="DOE Joint Genome Institute"/>
            <consortium name="Mycorrhizal Genomics Consortium"/>
            <person name="Kohler A."/>
            <person name="Kuo A."/>
            <person name="Nagy L.G."/>
            <person name="Floudas D."/>
            <person name="Copeland A."/>
            <person name="Barry K.W."/>
            <person name="Cichocki N."/>
            <person name="Veneault-Fourrey C."/>
            <person name="LaButti K."/>
            <person name="Lindquist E.A."/>
            <person name="Lipzen A."/>
            <person name="Lundell T."/>
            <person name="Morin E."/>
            <person name="Murat C."/>
            <person name="Riley R."/>
            <person name="Ohm R."/>
            <person name="Sun H."/>
            <person name="Tunlid A."/>
            <person name="Henrissat B."/>
            <person name="Grigoriev I.V."/>
            <person name="Hibbett D.S."/>
            <person name="Martin F."/>
        </authorList>
    </citation>
    <scope>NUCLEOTIDE SEQUENCE [LARGE SCALE GENOMIC DNA]</scope>
    <source>
        <strain evidence="12">Marx 270</strain>
    </source>
</reference>
<dbReference type="PROSITE" id="PS50089">
    <property type="entry name" value="ZF_RING_2"/>
    <property type="match status" value="1"/>
</dbReference>
<keyword evidence="4 7" id="KW-0863">Zinc-finger</keyword>
<evidence type="ECO:0000256" key="4">
    <source>
        <dbReference type="ARBA" id="ARBA00022771"/>
    </source>
</evidence>
<dbReference type="InterPro" id="IPR017907">
    <property type="entry name" value="Znf_RING_CS"/>
</dbReference>
<feature type="zinc finger region" description="C3H1-type" evidence="7">
    <location>
        <begin position="275"/>
        <end position="302"/>
    </location>
</feature>
<feature type="non-terminal residue" evidence="11">
    <location>
        <position position="1"/>
    </location>
</feature>
<dbReference type="InterPro" id="IPR000571">
    <property type="entry name" value="Znf_CCCH"/>
</dbReference>
<accession>A0A0C3PRN6</accession>
<feature type="zinc finger region" description="C3H1-type" evidence="7">
    <location>
        <begin position="231"/>
        <end position="258"/>
    </location>
</feature>
<feature type="zinc finger region" description="C3H1-type" evidence="7">
    <location>
        <begin position="383"/>
        <end position="410"/>
    </location>
</feature>
<evidence type="ECO:0000259" key="8">
    <source>
        <dbReference type="PROSITE" id="PS50089"/>
    </source>
</evidence>
<gene>
    <name evidence="11" type="ORF">M404DRAFT_20733</name>
</gene>
<dbReference type="HOGENOM" id="CLU_004235_0_0_1"/>
<evidence type="ECO:0000256" key="3">
    <source>
        <dbReference type="ARBA" id="ARBA00022737"/>
    </source>
</evidence>
<dbReference type="InterPro" id="IPR045877">
    <property type="entry name" value="ZFP36-like"/>
</dbReference>
<dbReference type="Gene3D" id="3.30.1370.210">
    <property type="match status" value="1"/>
</dbReference>
<dbReference type="SUPFAM" id="SSF90229">
    <property type="entry name" value="CCCH zinc finger"/>
    <property type="match status" value="6"/>
</dbReference>
<dbReference type="AlphaFoldDB" id="A0A0C3PRN6"/>
<feature type="domain" description="C3H1-type" evidence="9">
    <location>
        <begin position="181"/>
        <end position="208"/>
    </location>
</feature>
<evidence type="ECO:0000256" key="6">
    <source>
        <dbReference type="ARBA" id="ARBA00022833"/>
    </source>
</evidence>
<keyword evidence="6 7" id="KW-0862">Zinc</keyword>
<feature type="zinc finger region" description="C3H1-type" evidence="7">
    <location>
        <begin position="181"/>
        <end position="208"/>
    </location>
</feature>
<keyword evidence="2 7" id="KW-0479">Metal-binding</keyword>
<evidence type="ECO:0000313" key="12">
    <source>
        <dbReference type="Proteomes" id="UP000054217"/>
    </source>
</evidence>
<protein>
    <submittedName>
        <fullName evidence="11">Uncharacterized protein</fullName>
    </submittedName>
</protein>
<evidence type="ECO:0000256" key="1">
    <source>
        <dbReference type="ARBA" id="ARBA00022679"/>
    </source>
</evidence>
<feature type="domain" description="C3H1-type" evidence="9">
    <location>
        <begin position="231"/>
        <end position="258"/>
    </location>
</feature>
<organism evidence="11 12">
    <name type="scientific">Pisolithus tinctorius Marx 270</name>
    <dbReference type="NCBI Taxonomy" id="870435"/>
    <lineage>
        <taxon>Eukaryota</taxon>
        <taxon>Fungi</taxon>
        <taxon>Dikarya</taxon>
        <taxon>Basidiomycota</taxon>
        <taxon>Agaricomycotina</taxon>
        <taxon>Agaricomycetes</taxon>
        <taxon>Agaricomycetidae</taxon>
        <taxon>Boletales</taxon>
        <taxon>Sclerodermatineae</taxon>
        <taxon>Pisolithaceae</taxon>
        <taxon>Pisolithus</taxon>
    </lineage>
</organism>
<dbReference type="InterPro" id="IPR001841">
    <property type="entry name" value="Znf_RING"/>
</dbReference>